<dbReference type="SMART" id="SM00160">
    <property type="entry name" value="RanBD"/>
    <property type="match status" value="1"/>
</dbReference>
<dbReference type="PANTHER" id="PTHR23138">
    <property type="entry name" value="RAN BINDING PROTEIN"/>
    <property type="match status" value="1"/>
</dbReference>
<evidence type="ECO:0000313" key="13">
    <source>
        <dbReference type="Proteomes" id="UP001153620"/>
    </source>
</evidence>
<keyword evidence="3" id="KW-0677">Repeat</keyword>
<dbReference type="CDD" id="cd13170">
    <property type="entry name" value="RanBD_NUP50"/>
    <property type="match status" value="1"/>
</dbReference>
<feature type="region of interest" description="Disordered" evidence="10">
    <location>
        <begin position="1"/>
        <end position="56"/>
    </location>
</feature>
<dbReference type="EMBL" id="OU895878">
    <property type="protein sequence ID" value="CAG9804381.1"/>
    <property type="molecule type" value="Genomic_DNA"/>
</dbReference>
<dbReference type="GO" id="GO:0005643">
    <property type="term" value="C:nuclear pore"/>
    <property type="evidence" value="ECO:0007669"/>
    <property type="project" value="UniProtKB-SubCell"/>
</dbReference>
<dbReference type="InterPro" id="IPR015007">
    <property type="entry name" value="NUP2/50/61"/>
</dbReference>
<evidence type="ECO:0000256" key="9">
    <source>
        <dbReference type="ARBA" id="ARBA00023242"/>
    </source>
</evidence>
<keyword evidence="13" id="KW-1185">Reference proteome</keyword>
<evidence type="ECO:0000256" key="6">
    <source>
        <dbReference type="ARBA" id="ARBA00022990"/>
    </source>
</evidence>
<name>A0A9N9RWW9_9DIPT</name>
<evidence type="ECO:0000259" key="11">
    <source>
        <dbReference type="SMART" id="SM00160"/>
    </source>
</evidence>
<evidence type="ECO:0000256" key="3">
    <source>
        <dbReference type="ARBA" id="ARBA00022737"/>
    </source>
</evidence>
<dbReference type="Pfam" id="PF08911">
    <property type="entry name" value="NUP50"/>
    <property type="match status" value="1"/>
</dbReference>
<dbReference type="InterPro" id="IPR045255">
    <property type="entry name" value="RanBP1-like"/>
</dbReference>
<protein>
    <recommendedName>
        <fullName evidence="11">RanBD1 domain-containing protein</fullName>
    </recommendedName>
</protein>
<evidence type="ECO:0000256" key="7">
    <source>
        <dbReference type="ARBA" id="ARBA00023010"/>
    </source>
</evidence>
<evidence type="ECO:0000256" key="2">
    <source>
        <dbReference type="ARBA" id="ARBA00022448"/>
    </source>
</evidence>
<dbReference type="PANTHER" id="PTHR23138:SF141">
    <property type="entry name" value="NUCLEAR PORE COMPLEX PROTEIN NUP50"/>
    <property type="match status" value="1"/>
</dbReference>
<dbReference type="InterPro" id="IPR000156">
    <property type="entry name" value="Ran_bind_dom"/>
</dbReference>
<evidence type="ECO:0000256" key="8">
    <source>
        <dbReference type="ARBA" id="ARBA00023132"/>
    </source>
</evidence>
<keyword evidence="7" id="KW-0811">Translocation</keyword>
<keyword evidence="9" id="KW-0539">Nucleus</keyword>
<keyword evidence="2" id="KW-0813">Transport</keyword>
<keyword evidence="4" id="KW-0509">mRNA transport</keyword>
<evidence type="ECO:0000256" key="4">
    <source>
        <dbReference type="ARBA" id="ARBA00022816"/>
    </source>
</evidence>
<reference evidence="12" key="2">
    <citation type="submission" date="2022-10" db="EMBL/GenBank/DDBJ databases">
        <authorList>
            <consortium name="ENA_rothamsted_submissions"/>
            <consortium name="culmorum"/>
            <person name="King R."/>
        </authorList>
    </citation>
    <scope>NUCLEOTIDE SEQUENCE</scope>
</reference>
<gene>
    <name evidence="12" type="ORF">CHIRRI_LOCUS7271</name>
</gene>
<dbReference type="InterPro" id="IPR011993">
    <property type="entry name" value="PH-like_dom_sf"/>
</dbReference>
<comment type="subcellular location">
    <subcellularLocation>
        <location evidence="1">Nucleus</location>
        <location evidence="1">Nuclear pore complex</location>
    </subcellularLocation>
</comment>
<feature type="compositionally biased region" description="Basic residues" evidence="10">
    <location>
        <begin position="39"/>
        <end position="48"/>
    </location>
</feature>
<feature type="domain" description="RanBD1" evidence="11">
    <location>
        <begin position="299"/>
        <end position="421"/>
    </location>
</feature>
<accession>A0A9N9RWW9</accession>
<sequence length="426" mass="46393">MSFKRTANTDLNHDNWNEEHESEDAGEFKKASEDILQQRNKKVARRRMVAGNDDKAPASNPFGAFGGFGSSTPAASSPFSFLSKLPAVAPQTTTTNKTNGEVKSSSEINKTEKLDNSAYFNKVKSLNTAFVDWIKSNIDENKGLCDLTPIFKDYDKYMKECKDLKDKKMPESKTEEKETIKSTFTFGKPASTNSSSFVSAPDSTPSIFSSIPNSDTLSPTKSAESKPFSFGIAPSNSITSNLSSAPSFSFGLQKTSTAITSTPAPLFGNLTSTPSVPFSFSNVGQNNTTTSTETKTNEEETEEEPPKNEFVPVVEEDSLYSKRCKVFVKSGADYADRGIGTLFLKKVDDKVQLIVRADTNLGNILLNIIICDGLPTSRLGKNNVMIVCLPTPESKPPPIPVLVRVKTAVEADELLATLEKYKSQAS</sequence>
<feature type="region of interest" description="Disordered" evidence="10">
    <location>
        <begin position="280"/>
        <end position="309"/>
    </location>
</feature>
<evidence type="ECO:0000256" key="1">
    <source>
        <dbReference type="ARBA" id="ARBA00004567"/>
    </source>
</evidence>
<organism evidence="12 13">
    <name type="scientific">Chironomus riparius</name>
    <dbReference type="NCBI Taxonomy" id="315576"/>
    <lineage>
        <taxon>Eukaryota</taxon>
        <taxon>Metazoa</taxon>
        <taxon>Ecdysozoa</taxon>
        <taxon>Arthropoda</taxon>
        <taxon>Hexapoda</taxon>
        <taxon>Insecta</taxon>
        <taxon>Pterygota</taxon>
        <taxon>Neoptera</taxon>
        <taxon>Endopterygota</taxon>
        <taxon>Diptera</taxon>
        <taxon>Nematocera</taxon>
        <taxon>Chironomoidea</taxon>
        <taxon>Chironomidae</taxon>
        <taxon>Chironominae</taxon>
        <taxon>Chironomus</taxon>
    </lineage>
</organism>
<dbReference type="Gene3D" id="2.30.29.30">
    <property type="entry name" value="Pleckstrin-homology domain (PH domain)/Phosphotyrosine-binding domain (PTB)"/>
    <property type="match status" value="1"/>
</dbReference>
<evidence type="ECO:0000256" key="5">
    <source>
        <dbReference type="ARBA" id="ARBA00022927"/>
    </source>
</evidence>
<keyword evidence="6" id="KW-0007">Acetylation</keyword>
<dbReference type="GO" id="GO:0006606">
    <property type="term" value="P:protein import into nucleus"/>
    <property type="evidence" value="ECO:0007669"/>
    <property type="project" value="TreeGrafter"/>
</dbReference>
<keyword evidence="8" id="KW-0906">Nuclear pore complex</keyword>
<dbReference type="OrthoDB" id="10062131at2759"/>
<dbReference type="Proteomes" id="UP001153620">
    <property type="component" value="Chromosome 2"/>
</dbReference>
<dbReference type="Pfam" id="PF00638">
    <property type="entry name" value="Ran_BP1"/>
    <property type="match status" value="1"/>
</dbReference>
<dbReference type="SUPFAM" id="SSF50729">
    <property type="entry name" value="PH domain-like"/>
    <property type="match status" value="1"/>
</dbReference>
<keyword evidence="5" id="KW-0653">Protein transport</keyword>
<dbReference type="AlphaFoldDB" id="A0A9N9RWW9"/>
<dbReference type="GO" id="GO:0051028">
    <property type="term" value="P:mRNA transport"/>
    <property type="evidence" value="ECO:0007669"/>
    <property type="project" value="UniProtKB-KW"/>
</dbReference>
<feature type="compositionally biased region" description="Polar residues" evidence="10">
    <location>
        <begin position="1"/>
        <end position="10"/>
    </location>
</feature>
<evidence type="ECO:0000313" key="12">
    <source>
        <dbReference type="EMBL" id="CAG9804381.1"/>
    </source>
</evidence>
<evidence type="ECO:0000256" key="10">
    <source>
        <dbReference type="SAM" id="MobiDB-lite"/>
    </source>
</evidence>
<proteinExistence type="predicted"/>
<reference evidence="12" key="1">
    <citation type="submission" date="2022-01" db="EMBL/GenBank/DDBJ databases">
        <authorList>
            <person name="King R."/>
        </authorList>
    </citation>
    <scope>NUCLEOTIDE SEQUENCE</scope>
</reference>